<keyword evidence="3" id="KW-1185">Reference proteome</keyword>
<dbReference type="EMBL" id="PSWU01000004">
    <property type="protein sequence ID" value="PPI16113.1"/>
    <property type="molecule type" value="Genomic_DNA"/>
</dbReference>
<accession>A0A0C5BCZ4</accession>
<protein>
    <submittedName>
        <fullName evidence="1">Uncharacterized protein</fullName>
    </submittedName>
</protein>
<reference evidence="2 4" key="2">
    <citation type="submission" date="2018-02" db="EMBL/GenBank/DDBJ databases">
        <title>Bacteriophage NCPPB3778 and a type I-E CRISPR drive the evolution of the US Biological Select Agent, Rathayibacter toxicus.</title>
        <authorList>
            <person name="Davis E.W.II."/>
            <person name="Tabima J.F."/>
            <person name="Weisberg A.J."/>
            <person name="Lopes L.D."/>
            <person name="Wiseman M.S."/>
            <person name="Wiseman M.S."/>
            <person name="Pupko T."/>
            <person name="Belcher M.S."/>
            <person name="Sechler A.J."/>
            <person name="Tancos M.A."/>
            <person name="Schroeder B.K."/>
            <person name="Murray T.D."/>
            <person name="Luster D.G."/>
            <person name="Schneider W.L."/>
            <person name="Rogers E."/>
            <person name="Andreote F.D."/>
            <person name="Grunwald N.J."/>
            <person name="Putnam M.L."/>
            <person name="Chang J.H."/>
        </authorList>
    </citation>
    <scope>NUCLEOTIDE SEQUENCE [LARGE SCALE GENOMIC DNA]</scope>
    <source>
        <strain evidence="2 4">FH99</strain>
    </source>
</reference>
<dbReference type="KEGG" id="rtx:TI83_01685"/>
<evidence type="ECO:0000313" key="4">
    <source>
        <dbReference type="Proteomes" id="UP000237966"/>
    </source>
</evidence>
<evidence type="ECO:0000313" key="1">
    <source>
        <dbReference type="EMBL" id="KKM46025.1"/>
    </source>
</evidence>
<dbReference type="Proteomes" id="UP000237966">
    <property type="component" value="Unassembled WGS sequence"/>
</dbReference>
<dbReference type="Proteomes" id="UP000052979">
    <property type="component" value="Unassembled WGS sequence"/>
</dbReference>
<comment type="caution">
    <text evidence="1">The sequence shown here is derived from an EMBL/GenBank/DDBJ whole genome shotgun (WGS) entry which is preliminary data.</text>
</comment>
<name>A0A0C5BCZ4_9MICO</name>
<evidence type="ECO:0000313" key="2">
    <source>
        <dbReference type="EMBL" id="PPI16113.1"/>
    </source>
</evidence>
<reference evidence="1 3" key="1">
    <citation type="submission" date="2015-04" db="EMBL/GenBank/DDBJ databases">
        <title>Draft genome sequence of Rathayibacter toxicus strain FH-142 (AKA 70134 or CS 32), a Western Australian isolate.</title>
        <authorList>
            <consortium name="Consortium for Microbial Forensics and Genomics (microFORGE)"/>
            <person name="Knight B.M."/>
            <person name="Roberts D.P."/>
            <person name="Lin D."/>
            <person name="Hari K."/>
            <person name="Fletcher J."/>
            <person name="Melcher U."/>
            <person name="Blagden T."/>
            <person name="Luster D.G."/>
            <person name="Sechler A.J."/>
            <person name="Schneider W.L."/>
            <person name="Winegar R.A."/>
        </authorList>
    </citation>
    <scope>NUCLEOTIDE SEQUENCE [LARGE SCALE GENOMIC DNA]</scope>
    <source>
        <strain evidence="1 3">FH142</strain>
    </source>
</reference>
<dbReference type="KEGG" id="rtc:APU90_04805"/>
<dbReference type="AlphaFoldDB" id="A0A0C5BCZ4"/>
<proteinExistence type="predicted"/>
<sequence>MEHLCTRPLEVDDAIAVVGILAALEALVLGNRLTPEQISPLHHALAQGHAALARADRSEVGVALGSLNLRLCAAIGP</sequence>
<gene>
    <name evidence="2" type="ORF">C5C51_01450</name>
    <name evidence="1" type="ORF">VT73_02700</name>
</gene>
<organism evidence="1 3">
    <name type="scientific">Rathayibacter toxicus</name>
    <dbReference type="NCBI Taxonomy" id="145458"/>
    <lineage>
        <taxon>Bacteria</taxon>
        <taxon>Bacillati</taxon>
        <taxon>Actinomycetota</taxon>
        <taxon>Actinomycetes</taxon>
        <taxon>Micrococcales</taxon>
        <taxon>Microbacteriaceae</taxon>
        <taxon>Rathayibacter</taxon>
    </lineage>
</organism>
<dbReference type="PATRIC" id="fig|145458.7.peg.407"/>
<evidence type="ECO:0000313" key="3">
    <source>
        <dbReference type="Proteomes" id="UP000052979"/>
    </source>
</evidence>
<dbReference type="RefSeq" id="WP_027692174.1">
    <property type="nucleotide sequence ID" value="NZ_CP037989.1"/>
</dbReference>
<dbReference type="EMBL" id="LBFI01000024">
    <property type="protein sequence ID" value="KKM46025.1"/>
    <property type="molecule type" value="Genomic_DNA"/>
</dbReference>